<gene>
    <name evidence="1" type="ORF">E2C01_052854</name>
</gene>
<name>A0A5B7GQG6_PORTR</name>
<dbReference type="Proteomes" id="UP000324222">
    <property type="component" value="Unassembled WGS sequence"/>
</dbReference>
<keyword evidence="2" id="KW-1185">Reference proteome</keyword>
<evidence type="ECO:0000313" key="1">
    <source>
        <dbReference type="EMBL" id="MPC58844.1"/>
    </source>
</evidence>
<sequence length="60" mass="6909">MGGRIGRWEGLDNTAIIVWEYCTEIRRCSWEGRQAEGRWNIRKYVNTSSLPPRGLLSAVV</sequence>
<proteinExistence type="predicted"/>
<evidence type="ECO:0000313" key="2">
    <source>
        <dbReference type="Proteomes" id="UP000324222"/>
    </source>
</evidence>
<dbReference type="EMBL" id="VSRR010016037">
    <property type="protein sequence ID" value="MPC58844.1"/>
    <property type="molecule type" value="Genomic_DNA"/>
</dbReference>
<organism evidence="1 2">
    <name type="scientific">Portunus trituberculatus</name>
    <name type="common">Swimming crab</name>
    <name type="synonym">Neptunus trituberculatus</name>
    <dbReference type="NCBI Taxonomy" id="210409"/>
    <lineage>
        <taxon>Eukaryota</taxon>
        <taxon>Metazoa</taxon>
        <taxon>Ecdysozoa</taxon>
        <taxon>Arthropoda</taxon>
        <taxon>Crustacea</taxon>
        <taxon>Multicrustacea</taxon>
        <taxon>Malacostraca</taxon>
        <taxon>Eumalacostraca</taxon>
        <taxon>Eucarida</taxon>
        <taxon>Decapoda</taxon>
        <taxon>Pleocyemata</taxon>
        <taxon>Brachyura</taxon>
        <taxon>Eubrachyura</taxon>
        <taxon>Portunoidea</taxon>
        <taxon>Portunidae</taxon>
        <taxon>Portuninae</taxon>
        <taxon>Portunus</taxon>
    </lineage>
</organism>
<protein>
    <submittedName>
        <fullName evidence="1">Uncharacterized protein</fullName>
    </submittedName>
</protein>
<comment type="caution">
    <text evidence="1">The sequence shown here is derived from an EMBL/GenBank/DDBJ whole genome shotgun (WGS) entry which is preliminary data.</text>
</comment>
<dbReference type="AlphaFoldDB" id="A0A5B7GQG6"/>
<reference evidence="1 2" key="1">
    <citation type="submission" date="2019-05" db="EMBL/GenBank/DDBJ databases">
        <title>Another draft genome of Portunus trituberculatus and its Hox gene families provides insights of decapod evolution.</title>
        <authorList>
            <person name="Jeong J.-H."/>
            <person name="Song I."/>
            <person name="Kim S."/>
            <person name="Choi T."/>
            <person name="Kim D."/>
            <person name="Ryu S."/>
            <person name="Kim W."/>
        </authorList>
    </citation>
    <scope>NUCLEOTIDE SEQUENCE [LARGE SCALE GENOMIC DNA]</scope>
    <source>
        <tissue evidence="1">Muscle</tissue>
    </source>
</reference>
<accession>A0A5B7GQG6</accession>